<comment type="similarity">
    <text evidence="10">Belongs to the PlsX family.</text>
</comment>
<dbReference type="AlphaFoldDB" id="A0AAE9XM66"/>
<keyword evidence="4 10" id="KW-0808">Transferase</keyword>
<gene>
    <name evidence="10 11" type="primary">plsX</name>
    <name evidence="11" type="ORF">PML95_05215</name>
</gene>
<dbReference type="PIRSF" id="PIRSF002465">
    <property type="entry name" value="Phsphlp_syn_PlsX"/>
    <property type="match status" value="1"/>
</dbReference>
<reference evidence="11" key="1">
    <citation type="submission" date="2023-01" db="EMBL/GenBank/DDBJ databases">
        <title>Oxazolidinone resistance genes in florfenicol resistant enterococci from beef cattle and veal calves at slaughter.</title>
        <authorList>
            <person name="Biggel M."/>
        </authorList>
    </citation>
    <scope>NUCLEOTIDE SEQUENCE</scope>
    <source>
        <strain evidence="11">K204-1</strain>
    </source>
</reference>
<name>A0AAE9XM66_9ENTE</name>
<evidence type="ECO:0000256" key="4">
    <source>
        <dbReference type="ARBA" id="ARBA00022679"/>
    </source>
</evidence>
<evidence type="ECO:0000256" key="8">
    <source>
        <dbReference type="ARBA" id="ARBA00024069"/>
    </source>
</evidence>
<dbReference type="GO" id="GO:0008654">
    <property type="term" value="P:phospholipid biosynthetic process"/>
    <property type="evidence" value="ECO:0007669"/>
    <property type="project" value="UniProtKB-KW"/>
</dbReference>
<dbReference type="InterPro" id="IPR003664">
    <property type="entry name" value="FA_synthesis"/>
</dbReference>
<evidence type="ECO:0000256" key="9">
    <source>
        <dbReference type="ARBA" id="ARBA00046608"/>
    </source>
</evidence>
<evidence type="ECO:0000256" key="7">
    <source>
        <dbReference type="ARBA" id="ARBA00023264"/>
    </source>
</evidence>
<dbReference type="Pfam" id="PF02504">
    <property type="entry name" value="FA_synthesis"/>
    <property type="match status" value="1"/>
</dbReference>
<evidence type="ECO:0000256" key="6">
    <source>
        <dbReference type="ARBA" id="ARBA00023209"/>
    </source>
</evidence>
<dbReference type="PANTHER" id="PTHR30100">
    <property type="entry name" value="FATTY ACID/PHOSPHOLIPID SYNTHESIS PROTEIN PLSX"/>
    <property type="match status" value="1"/>
</dbReference>
<protein>
    <recommendedName>
        <fullName evidence="8 10">Phosphate acyltransferase</fullName>
        <ecNumber evidence="8 10">2.3.1.274</ecNumber>
    </recommendedName>
    <alternativeName>
        <fullName evidence="10">Acyl-ACP phosphotransacylase</fullName>
    </alternativeName>
    <alternativeName>
        <fullName evidence="10">Acyl-[acyl-carrier-protein]--phosphate acyltransferase</fullName>
    </alternativeName>
    <alternativeName>
        <fullName evidence="10">Phosphate-acyl-ACP acyltransferase</fullName>
    </alternativeName>
</protein>
<keyword evidence="2 10" id="KW-0963">Cytoplasm</keyword>
<dbReference type="EC" id="2.3.1.274" evidence="8 10"/>
<evidence type="ECO:0000256" key="5">
    <source>
        <dbReference type="ARBA" id="ARBA00023098"/>
    </source>
</evidence>
<dbReference type="GO" id="GO:0006633">
    <property type="term" value="P:fatty acid biosynthetic process"/>
    <property type="evidence" value="ECO:0007669"/>
    <property type="project" value="UniProtKB-UniRule"/>
</dbReference>
<keyword evidence="5 10" id="KW-0443">Lipid metabolism</keyword>
<keyword evidence="6 10" id="KW-0594">Phospholipid biosynthesis</keyword>
<keyword evidence="11" id="KW-0012">Acyltransferase</keyword>
<accession>A0AAE9XM66</accession>
<evidence type="ECO:0000313" key="12">
    <source>
        <dbReference type="Proteomes" id="UP001179600"/>
    </source>
</evidence>
<dbReference type="EMBL" id="CP116507">
    <property type="protein sequence ID" value="WCG21809.1"/>
    <property type="molecule type" value="Genomic_DNA"/>
</dbReference>
<dbReference type="RefSeq" id="WP_272162978.1">
    <property type="nucleotide sequence ID" value="NZ_CP116507.1"/>
</dbReference>
<sequence length="334" mass="36102">MKIAVDAMGGDHAPKAIVEGVMQARDEFEDVTFLLYGDEKAIREHLKDESRIQIVHTLEKITSEDEPVRAIRRKKEASMVLAAKAVKEKEADAMFSAGNTGALLAAGLFIVGRMPFIERPGLMATLPTFDEEALGFDFIDLGANADNKPEHLNDFATLASQYAKSVRQIEAPRVGLLNNGTEETKGNELTKAAFELLKENPYIHFIGNVEARDLLQGVADVVVADGYTGNAVLKSIEGTGVAFTNVLKSSIMESGLMGKLGAVLLKDTLKGLKTKMDYSTYGGAVLAGLKAPVVKTHGSTGPDAVFYTIRQIRKMLQSHVIDELMAASQTSSEE</sequence>
<comment type="subcellular location">
    <subcellularLocation>
        <location evidence="10">Cytoplasm</location>
    </subcellularLocation>
    <text evidence="10">Associated with the membrane possibly through PlsY.</text>
</comment>
<dbReference type="NCBIfam" id="TIGR00182">
    <property type="entry name" value="plsX"/>
    <property type="match status" value="1"/>
</dbReference>
<organism evidence="11 12">
    <name type="scientific">Vagococcus lutrae</name>
    <dbReference type="NCBI Taxonomy" id="81947"/>
    <lineage>
        <taxon>Bacteria</taxon>
        <taxon>Bacillati</taxon>
        <taxon>Bacillota</taxon>
        <taxon>Bacilli</taxon>
        <taxon>Lactobacillales</taxon>
        <taxon>Enterococcaceae</taxon>
        <taxon>Vagococcus</taxon>
    </lineage>
</organism>
<dbReference type="SUPFAM" id="SSF53659">
    <property type="entry name" value="Isocitrate/Isopropylmalate dehydrogenase-like"/>
    <property type="match status" value="1"/>
</dbReference>
<dbReference type="GO" id="GO:0043811">
    <property type="term" value="F:phosphate:acyl-[acyl carrier protein] acyltransferase activity"/>
    <property type="evidence" value="ECO:0007669"/>
    <property type="project" value="UniProtKB-UniRule"/>
</dbReference>
<keyword evidence="7 10" id="KW-1208">Phospholipid metabolism</keyword>
<comment type="catalytic activity">
    <reaction evidence="1 10">
        <text>a fatty acyl-[ACP] + phosphate = an acyl phosphate + holo-[ACP]</text>
        <dbReference type="Rhea" id="RHEA:42292"/>
        <dbReference type="Rhea" id="RHEA-COMP:9685"/>
        <dbReference type="Rhea" id="RHEA-COMP:14125"/>
        <dbReference type="ChEBI" id="CHEBI:43474"/>
        <dbReference type="ChEBI" id="CHEBI:59918"/>
        <dbReference type="ChEBI" id="CHEBI:64479"/>
        <dbReference type="ChEBI" id="CHEBI:138651"/>
        <dbReference type="EC" id="2.3.1.274"/>
    </reaction>
</comment>
<dbReference type="Proteomes" id="UP001179600">
    <property type="component" value="Chromosome"/>
</dbReference>
<evidence type="ECO:0000256" key="3">
    <source>
        <dbReference type="ARBA" id="ARBA00022516"/>
    </source>
</evidence>
<dbReference type="PANTHER" id="PTHR30100:SF1">
    <property type="entry name" value="PHOSPHATE ACYLTRANSFERASE"/>
    <property type="match status" value="1"/>
</dbReference>
<keyword evidence="3 10" id="KW-0444">Lipid biosynthesis</keyword>
<proteinExistence type="inferred from homology"/>
<evidence type="ECO:0000313" key="11">
    <source>
        <dbReference type="EMBL" id="WCG21809.1"/>
    </source>
</evidence>
<dbReference type="Gene3D" id="3.40.718.10">
    <property type="entry name" value="Isopropylmalate Dehydrogenase"/>
    <property type="match status" value="1"/>
</dbReference>
<comment type="pathway">
    <text evidence="10">Lipid metabolism; phospholipid metabolism.</text>
</comment>
<dbReference type="HAMAP" id="MF_00019">
    <property type="entry name" value="PlsX"/>
    <property type="match status" value="1"/>
</dbReference>
<dbReference type="InterPro" id="IPR012281">
    <property type="entry name" value="Phospholipid_synth_PlsX-like"/>
</dbReference>
<evidence type="ECO:0000256" key="1">
    <source>
        <dbReference type="ARBA" id="ARBA00001232"/>
    </source>
</evidence>
<evidence type="ECO:0000256" key="10">
    <source>
        <dbReference type="HAMAP-Rule" id="MF_00019"/>
    </source>
</evidence>
<comment type="subunit">
    <text evidence="9 10">Homodimer. Probably interacts with PlsY.</text>
</comment>
<comment type="function">
    <text evidence="10">Catalyzes the reversible formation of acyl-phosphate (acyl-PO(4)) from acyl-[acyl-carrier-protein] (acyl-ACP). This enzyme utilizes acyl-ACP as fatty acyl donor, but not acyl-CoA.</text>
</comment>
<evidence type="ECO:0000256" key="2">
    <source>
        <dbReference type="ARBA" id="ARBA00022490"/>
    </source>
</evidence>
<dbReference type="GO" id="GO:0005737">
    <property type="term" value="C:cytoplasm"/>
    <property type="evidence" value="ECO:0007669"/>
    <property type="project" value="UniProtKB-SubCell"/>
</dbReference>